<evidence type="ECO:0000313" key="3">
    <source>
        <dbReference type="EMBL" id="RMB56173.1"/>
    </source>
</evidence>
<dbReference type="PROSITE" id="PS51202">
    <property type="entry name" value="RCK_C"/>
    <property type="match status" value="1"/>
</dbReference>
<feature type="transmembrane region" description="Helical" evidence="1">
    <location>
        <begin position="65"/>
        <end position="90"/>
    </location>
</feature>
<keyword evidence="1" id="KW-1133">Transmembrane helix</keyword>
<proteinExistence type="predicted"/>
<evidence type="ECO:0000259" key="2">
    <source>
        <dbReference type="PROSITE" id="PS51202"/>
    </source>
</evidence>
<dbReference type="EMBL" id="REFV01000021">
    <property type="protein sequence ID" value="RMB56173.1"/>
    <property type="molecule type" value="Genomic_DNA"/>
</dbReference>
<accession>A0A3M0G2P0</accession>
<organism evidence="3 4">
    <name type="scientific">Dokdonia sinensis</name>
    <dbReference type="NCBI Taxonomy" id="2479847"/>
    <lineage>
        <taxon>Bacteria</taxon>
        <taxon>Pseudomonadati</taxon>
        <taxon>Bacteroidota</taxon>
        <taxon>Flavobacteriia</taxon>
        <taxon>Flavobacteriales</taxon>
        <taxon>Flavobacteriaceae</taxon>
        <taxon>Dokdonia</taxon>
    </lineage>
</organism>
<dbReference type="Proteomes" id="UP000281985">
    <property type="component" value="Unassembled WGS sequence"/>
</dbReference>
<dbReference type="InterPro" id="IPR006037">
    <property type="entry name" value="RCK_C"/>
</dbReference>
<evidence type="ECO:0000313" key="4">
    <source>
        <dbReference type="Proteomes" id="UP000281985"/>
    </source>
</evidence>
<keyword evidence="4" id="KW-1185">Reference proteome</keyword>
<keyword evidence="1" id="KW-0812">Transmembrane</keyword>
<evidence type="ECO:0000256" key="1">
    <source>
        <dbReference type="SAM" id="Phobius"/>
    </source>
</evidence>
<dbReference type="OrthoDB" id="369355at2"/>
<feature type="transmembrane region" description="Helical" evidence="1">
    <location>
        <begin position="96"/>
        <end position="115"/>
    </location>
</feature>
<protein>
    <submittedName>
        <fullName evidence="3">Potassium transporter TrkA</fullName>
    </submittedName>
</protein>
<dbReference type="GO" id="GO:0006813">
    <property type="term" value="P:potassium ion transport"/>
    <property type="evidence" value="ECO:0007669"/>
    <property type="project" value="InterPro"/>
</dbReference>
<keyword evidence="1" id="KW-0472">Membrane</keyword>
<dbReference type="AlphaFoldDB" id="A0A3M0G2P0"/>
<sequence length="258" mass="28993">MIAAVSLFLIITFSVLITKICTIALVHTGLSEESAKFQSRSAYTGAGLSTSETENIMNHPVRRKIIYNLMLIGNAGIVTAMSSLILTFVLPESNASRLYGLLIIVGGMLLLWFGIRSSWVNRGLSRIINRMLKKYTDLDIHDYAAVLHLKDDFKVIEANVDSDGWMCNRTLQELNLREEGITILGVHRKGSGYFGSPSGTFMMLPNDVVTIYGKSDGIQSLYNRKKDYYAQLEHDKFVEKEEERIVSDKEKLKTQADE</sequence>
<comment type="caution">
    <text evidence="3">The sequence shown here is derived from an EMBL/GenBank/DDBJ whole genome shotgun (WGS) entry which is preliminary data.</text>
</comment>
<dbReference type="SUPFAM" id="SSF116726">
    <property type="entry name" value="TrkA C-terminal domain-like"/>
    <property type="match status" value="1"/>
</dbReference>
<dbReference type="InterPro" id="IPR036721">
    <property type="entry name" value="RCK_C_sf"/>
</dbReference>
<feature type="transmembrane region" description="Helical" evidence="1">
    <location>
        <begin position="6"/>
        <end position="30"/>
    </location>
</feature>
<dbReference type="Gene3D" id="3.30.70.1450">
    <property type="entry name" value="Regulator of K+ conductance, C-terminal domain"/>
    <property type="match status" value="1"/>
</dbReference>
<feature type="domain" description="RCK C-terminal" evidence="2">
    <location>
        <begin position="142"/>
        <end position="227"/>
    </location>
</feature>
<dbReference type="RefSeq" id="WP_121918626.1">
    <property type="nucleotide sequence ID" value="NZ_REFV01000021.1"/>
</dbReference>
<name>A0A3M0G2P0_9FLAO</name>
<dbReference type="Pfam" id="PF02080">
    <property type="entry name" value="TrkA_C"/>
    <property type="match status" value="1"/>
</dbReference>
<dbReference type="GO" id="GO:0008324">
    <property type="term" value="F:monoatomic cation transmembrane transporter activity"/>
    <property type="evidence" value="ECO:0007669"/>
    <property type="project" value="InterPro"/>
</dbReference>
<reference evidence="3 4" key="1">
    <citation type="submission" date="2018-10" db="EMBL/GenBank/DDBJ databases">
        <title>Dokdonia luteus sp. nov., isolated from sea water.</title>
        <authorList>
            <person name="Zhou L.Y."/>
            <person name="Du Z.J."/>
        </authorList>
    </citation>
    <scope>NUCLEOTIDE SEQUENCE [LARGE SCALE GENOMIC DNA]</scope>
    <source>
        <strain evidence="3 4">SH27</strain>
    </source>
</reference>
<gene>
    <name evidence="3" type="ORF">EAX61_15500</name>
</gene>